<reference evidence="1" key="2">
    <citation type="submission" date="2020-06" db="EMBL/GenBank/DDBJ databases">
        <title>Helianthus annuus Genome sequencing and assembly Release 2.</title>
        <authorList>
            <person name="Gouzy J."/>
            <person name="Langlade N."/>
            <person name="Munos S."/>
        </authorList>
    </citation>
    <scope>NUCLEOTIDE SEQUENCE</scope>
    <source>
        <tissue evidence="1">Leaves</tissue>
    </source>
</reference>
<proteinExistence type="predicted"/>
<dbReference type="Gramene" id="mRNA:HanXRQr2_Chr03g0093841">
    <property type="protein sequence ID" value="CDS:HanXRQr2_Chr03g0093841.1"/>
    <property type="gene ID" value="HanXRQr2_Chr03g0093841"/>
</dbReference>
<keyword evidence="2" id="KW-1185">Reference proteome</keyword>
<evidence type="ECO:0000313" key="2">
    <source>
        <dbReference type="Proteomes" id="UP000215914"/>
    </source>
</evidence>
<sequence>MGAYLGGATRVVVQPWRCLTRFVRFLICRSEPKKTQLRRDEAIEEEKVFKGGCPPLSKFDFDFI</sequence>
<comment type="caution">
    <text evidence="1">The sequence shown here is derived from an EMBL/GenBank/DDBJ whole genome shotgun (WGS) entry which is preliminary data.</text>
</comment>
<name>A0A9K3JCN5_HELAN</name>
<evidence type="ECO:0000313" key="1">
    <source>
        <dbReference type="EMBL" id="KAF5813060.1"/>
    </source>
</evidence>
<organism evidence="1 2">
    <name type="scientific">Helianthus annuus</name>
    <name type="common">Common sunflower</name>
    <dbReference type="NCBI Taxonomy" id="4232"/>
    <lineage>
        <taxon>Eukaryota</taxon>
        <taxon>Viridiplantae</taxon>
        <taxon>Streptophyta</taxon>
        <taxon>Embryophyta</taxon>
        <taxon>Tracheophyta</taxon>
        <taxon>Spermatophyta</taxon>
        <taxon>Magnoliopsida</taxon>
        <taxon>eudicotyledons</taxon>
        <taxon>Gunneridae</taxon>
        <taxon>Pentapetalae</taxon>
        <taxon>asterids</taxon>
        <taxon>campanulids</taxon>
        <taxon>Asterales</taxon>
        <taxon>Asteraceae</taxon>
        <taxon>Asteroideae</taxon>
        <taxon>Heliantheae alliance</taxon>
        <taxon>Heliantheae</taxon>
        <taxon>Helianthus</taxon>
    </lineage>
</organism>
<dbReference type="AlphaFoldDB" id="A0A9K3JCN5"/>
<gene>
    <name evidence="1" type="ORF">HanXRQr2_Chr03g0093841</name>
</gene>
<accession>A0A9K3JCN5</accession>
<reference evidence="1" key="1">
    <citation type="journal article" date="2017" name="Nature">
        <title>The sunflower genome provides insights into oil metabolism, flowering and Asterid evolution.</title>
        <authorList>
            <person name="Badouin H."/>
            <person name="Gouzy J."/>
            <person name="Grassa C.J."/>
            <person name="Murat F."/>
            <person name="Staton S.E."/>
            <person name="Cottret L."/>
            <person name="Lelandais-Briere C."/>
            <person name="Owens G.L."/>
            <person name="Carrere S."/>
            <person name="Mayjonade B."/>
            <person name="Legrand L."/>
            <person name="Gill N."/>
            <person name="Kane N.C."/>
            <person name="Bowers J.E."/>
            <person name="Hubner S."/>
            <person name="Bellec A."/>
            <person name="Berard A."/>
            <person name="Berges H."/>
            <person name="Blanchet N."/>
            <person name="Boniface M.C."/>
            <person name="Brunel D."/>
            <person name="Catrice O."/>
            <person name="Chaidir N."/>
            <person name="Claudel C."/>
            <person name="Donnadieu C."/>
            <person name="Faraut T."/>
            <person name="Fievet G."/>
            <person name="Helmstetter N."/>
            <person name="King M."/>
            <person name="Knapp S.J."/>
            <person name="Lai Z."/>
            <person name="Le Paslier M.C."/>
            <person name="Lippi Y."/>
            <person name="Lorenzon L."/>
            <person name="Mandel J.R."/>
            <person name="Marage G."/>
            <person name="Marchand G."/>
            <person name="Marquand E."/>
            <person name="Bret-Mestries E."/>
            <person name="Morien E."/>
            <person name="Nambeesan S."/>
            <person name="Nguyen T."/>
            <person name="Pegot-Espagnet P."/>
            <person name="Pouilly N."/>
            <person name="Raftis F."/>
            <person name="Sallet E."/>
            <person name="Schiex T."/>
            <person name="Thomas J."/>
            <person name="Vandecasteele C."/>
            <person name="Vares D."/>
            <person name="Vear F."/>
            <person name="Vautrin S."/>
            <person name="Crespi M."/>
            <person name="Mangin B."/>
            <person name="Burke J.M."/>
            <person name="Salse J."/>
            <person name="Munos S."/>
            <person name="Vincourt P."/>
            <person name="Rieseberg L.H."/>
            <person name="Langlade N.B."/>
        </authorList>
    </citation>
    <scope>NUCLEOTIDE SEQUENCE</scope>
    <source>
        <tissue evidence="1">Leaves</tissue>
    </source>
</reference>
<dbReference type="EMBL" id="MNCJ02000318">
    <property type="protein sequence ID" value="KAF5813060.1"/>
    <property type="molecule type" value="Genomic_DNA"/>
</dbReference>
<dbReference type="Proteomes" id="UP000215914">
    <property type="component" value="Unassembled WGS sequence"/>
</dbReference>
<protein>
    <submittedName>
        <fullName evidence="1">Uncharacterized protein</fullName>
    </submittedName>
</protein>